<accession>A0A347UGH5</accession>
<evidence type="ECO:0000313" key="3">
    <source>
        <dbReference type="Proteomes" id="UP000261704"/>
    </source>
</evidence>
<keyword evidence="1" id="KW-0472">Membrane</keyword>
<dbReference type="RefSeq" id="WP_118942609.1">
    <property type="nucleotide sequence ID" value="NZ_CP032125.1"/>
</dbReference>
<dbReference type="Gene3D" id="3.30.70.1430">
    <property type="entry name" value="Multidrug efflux transporter AcrB pore domain"/>
    <property type="match status" value="2"/>
</dbReference>
<keyword evidence="1" id="KW-0812">Transmembrane</keyword>
<feature type="transmembrane region" description="Helical" evidence="1">
    <location>
        <begin position="908"/>
        <end position="929"/>
    </location>
</feature>
<feature type="transmembrane region" description="Helical" evidence="1">
    <location>
        <begin position="392"/>
        <end position="417"/>
    </location>
</feature>
<evidence type="ECO:0000256" key="1">
    <source>
        <dbReference type="SAM" id="Phobius"/>
    </source>
</evidence>
<protein>
    <submittedName>
        <fullName evidence="2">Efflux RND transporter permease subunit</fullName>
    </submittedName>
</protein>
<dbReference type="AlphaFoldDB" id="A0A347UGH5"/>
<dbReference type="PANTHER" id="PTHR32063">
    <property type="match status" value="1"/>
</dbReference>
<dbReference type="PANTHER" id="PTHR32063:SF64">
    <property type="entry name" value="ACRB_ACRD_ACRF FAMILY PROTEIN"/>
    <property type="match status" value="1"/>
</dbReference>
<dbReference type="Pfam" id="PF00873">
    <property type="entry name" value="ACR_tran"/>
    <property type="match status" value="1"/>
</dbReference>
<feature type="transmembrane region" description="Helical" evidence="1">
    <location>
        <begin position="855"/>
        <end position="873"/>
    </location>
</feature>
<gene>
    <name evidence="2" type="ORF">BAR1_08415</name>
</gene>
<dbReference type="GO" id="GO:0005886">
    <property type="term" value="C:plasma membrane"/>
    <property type="evidence" value="ECO:0007669"/>
    <property type="project" value="TreeGrafter"/>
</dbReference>
<dbReference type="InterPro" id="IPR001036">
    <property type="entry name" value="Acrflvin-R"/>
</dbReference>
<name>A0A347UGH5_9RHOB</name>
<feature type="transmembrane region" description="Helical" evidence="1">
    <location>
        <begin position="523"/>
        <end position="543"/>
    </location>
</feature>
<feature type="transmembrane region" description="Helical" evidence="1">
    <location>
        <begin position="429"/>
        <end position="452"/>
    </location>
</feature>
<dbReference type="Gene3D" id="3.30.2090.10">
    <property type="entry name" value="Multidrug efflux transporter AcrB TolC docking domain, DN and DC subdomains"/>
    <property type="match status" value="2"/>
</dbReference>
<dbReference type="Gene3D" id="3.30.70.1440">
    <property type="entry name" value="Multidrug efflux transporter AcrB pore domain"/>
    <property type="match status" value="1"/>
</dbReference>
<dbReference type="InterPro" id="IPR027463">
    <property type="entry name" value="AcrB_DN_DC_subdom"/>
</dbReference>
<keyword evidence="1" id="KW-1133">Transmembrane helix</keyword>
<feature type="transmembrane region" description="Helical" evidence="1">
    <location>
        <begin position="347"/>
        <end position="380"/>
    </location>
</feature>
<proteinExistence type="predicted"/>
<dbReference type="Proteomes" id="UP000261704">
    <property type="component" value="Chromosome"/>
</dbReference>
<keyword evidence="3" id="KW-1185">Reference proteome</keyword>
<feature type="transmembrane region" description="Helical" evidence="1">
    <location>
        <begin position="880"/>
        <end position="902"/>
    </location>
</feature>
<sequence>MSERFNLSDWALKHKSFVWYLMIVSMLAGLMAYVTIGREEDPDFTIKTMVITAALPGATVQETLDQVTDRIEKKLLEVDELDFTKSVTWPGVSIVYVNLLPTTRGPQIPPIWQEIRNMMGDIRGEFPPEFAGFKFNDRFGDVYGNIYAFTSDGFTPREVRDMIEDIRREVQQLDDAGDVVIFGDREEAIYLDFSPEKMAALGVNQDQVQATLAAQNAIVPSGVIEAGPERVLVRVSGKFLNAQSLEDVNLRVGDRFFRLTDVATVRRGYKDPATELFRFNGEEAIGLGVGMRKGANILAFGEQLDEVIDRAESNLPIGVEIHKVSDQPKIVDEAVGHFTRALAEAVIIVMAVSVLAVGLRAGLVVALAVPLTLGITFVVLEYTGFTLQRISLGALIIALGLLVDDAMIAVETMIYRLEKGDGRHQAASYAWRTIAFPMLSGTLITVAGFIPIGLNNSNAGEFTFSLFVVIAVSLLVSWFVAVLYSPLLGVTFLPKNLGHKHKGPGIAMRMFQTALRGAMRARWLVLVVILAGFVASVYSLRFVEQQFFPDSDRTELLVNMTLPQNASIEETSAQMKAMEAHLKDHDGVSYWSTYVGRSALRFLLTSEPATPSANFGQIVIQTTGLEARDKLRDELRKVAAEEFPGTDVLVKLLAIGPPVGRPVQYRLSGPDIAKVRDLGRELTAIVASDDRLESIAMDWNAPARVIKVDILQDKARQLNLTARDISIALNTIYNGKGVTNLRDQTYLIDIIARGDRSTSESIDTLFNLQLSTADGGTIPLSSVADFRFETEQPVVIQRNRMPTVTVEAALATKDQPATIVKALKQQIEDFDSALPAGYHVETGGSVEKSAESQGPIAAVAPMMILIIITLVMVQMQSFRLAFIVLSVAPLGLIGVVIALITAKAPMGFVAILGILALSGILIRNSIILVDRIEALRKQGMEAWDAVFEATVTRARPIVLTAAAASLALIPISRQVFWGPMAYALMGGIIVGTVITLIFVPAQYLIVFRIKRDPKQAE</sequence>
<feature type="transmembrane region" description="Helical" evidence="1">
    <location>
        <begin position="464"/>
        <end position="493"/>
    </location>
</feature>
<dbReference type="SUPFAM" id="SSF82693">
    <property type="entry name" value="Multidrug efflux transporter AcrB pore domain, PN1, PN2, PC1 and PC2 subdomains"/>
    <property type="match status" value="3"/>
</dbReference>
<dbReference type="SUPFAM" id="SSF82866">
    <property type="entry name" value="Multidrug efflux transporter AcrB transmembrane domain"/>
    <property type="match status" value="2"/>
</dbReference>
<dbReference type="Gene3D" id="1.20.1640.10">
    <property type="entry name" value="Multidrug efflux transporter AcrB transmembrane domain"/>
    <property type="match status" value="2"/>
</dbReference>
<organism evidence="2 3">
    <name type="scientific">Profundibacter amoris</name>
    <dbReference type="NCBI Taxonomy" id="2171755"/>
    <lineage>
        <taxon>Bacteria</taxon>
        <taxon>Pseudomonadati</taxon>
        <taxon>Pseudomonadota</taxon>
        <taxon>Alphaproteobacteria</taxon>
        <taxon>Rhodobacterales</taxon>
        <taxon>Paracoccaceae</taxon>
        <taxon>Profundibacter</taxon>
    </lineage>
</organism>
<dbReference type="Gene3D" id="3.30.70.1320">
    <property type="entry name" value="Multidrug efflux transporter AcrB pore domain like"/>
    <property type="match status" value="1"/>
</dbReference>
<evidence type="ECO:0000313" key="2">
    <source>
        <dbReference type="EMBL" id="AXX97953.1"/>
    </source>
</evidence>
<dbReference type="EMBL" id="CP032125">
    <property type="protein sequence ID" value="AXX97953.1"/>
    <property type="molecule type" value="Genomic_DNA"/>
</dbReference>
<dbReference type="PRINTS" id="PR00702">
    <property type="entry name" value="ACRIFLAVINRP"/>
</dbReference>
<dbReference type="KEGG" id="pamo:BAR1_08415"/>
<feature type="transmembrane region" description="Helical" evidence="1">
    <location>
        <begin position="982"/>
        <end position="1006"/>
    </location>
</feature>
<reference evidence="2 3" key="1">
    <citation type="submission" date="2018-09" db="EMBL/GenBank/DDBJ databases">
        <title>Profundibacter amoris BAR1 gen. nov., sp. nov., a new member of the Roseobacter clade isolated at Lokis Castle Vent Field on the Arctic Mid-Oceanic Ridge.</title>
        <authorList>
            <person name="Le Moine Bauer S."/>
            <person name="Sjoeberg A.G."/>
            <person name="L'Haridon S."/>
            <person name="Stokke R."/>
            <person name="Roalkvam I."/>
            <person name="Steen I.H."/>
            <person name="Dahle H."/>
        </authorList>
    </citation>
    <scope>NUCLEOTIDE SEQUENCE [LARGE SCALE GENOMIC DNA]</scope>
    <source>
        <strain evidence="2 3">BAR1</strain>
    </source>
</reference>
<dbReference type="SUPFAM" id="SSF82714">
    <property type="entry name" value="Multidrug efflux transporter AcrB TolC docking domain, DN and DC subdomains"/>
    <property type="match status" value="2"/>
</dbReference>
<feature type="transmembrane region" description="Helical" evidence="1">
    <location>
        <begin position="17"/>
        <end position="36"/>
    </location>
</feature>
<feature type="transmembrane region" description="Helical" evidence="1">
    <location>
        <begin position="957"/>
        <end position="976"/>
    </location>
</feature>
<dbReference type="OrthoDB" id="9798415at2"/>
<dbReference type="GO" id="GO:0042910">
    <property type="term" value="F:xenobiotic transmembrane transporter activity"/>
    <property type="evidence" value="ECO:0007669"/>
    <property type="project" value="TreeGrafter"/>
</dbReference>